<evidence type="ECO:0000313" key="5">
    <source>
        <dbReference type="EMBL" id="KOC59954.1"/>
    </source>
</evidence>
<dbReference type="AlphaFoldDB" id="A0A0L7QN17"/>
<keyword evidence="3" id="KW-0496">Mitochondrion</keyword>
<dbReference type="PANTHER" id="PTHR13014:SF3">
    <property type="entry name" value="LARGE RIBOSOMAL SUBUNIT PROTEIN ML65"/>
    <property type="match status" value="1"/>
</dbReference>
<dbReference type="Pfam" id="PF07147">
    <property type="entry name" value="PDCD9"/>
    <property type="match status" value="1"/>
</dbReference>
<evidence type="ECO:0000256" key="4">
    <source>
        <dbReference type="ARBA" id="ARBA00023274"/>
    </source>
</evidence>
<dbReference type="OrthoDB" id="6041973at2759"/>
<dbReference type="PANTHER" id="PTHR13014">
    <property type="entry name" value="MITOCHONDRIAL 28S RIBOSOMAL PROTEIN S30/P52 PRO-APOTOTIC PROTEIN"/>
    <property type="match status" value="1"/>
</dbReference>
<dbReference type="STRING" id="597456.A0A0L7QN17"/>
<accession>A0A0L7QN17</accession>
<dbReference type="InterPro" id="IPR039982">
    <property type="entry name" value="Ribosomal_mL65"/>
</dbReference>
<gene>
    <name evidence="5" type="ORF">WH47_09135</name>
</gene>
<sequence length="551" mass="64515">MYTGLRKPFSNCSVSALKAVIRKYTSTALCETDNVIYPPIMDLSRKASIKRKHEEWYEKIKKLNTVEEKLFGINMPRYYGWKSLMLEEGKVPYNSLHHAQYITHTHVVNNGKLPEFYDTVISTEQMDALIETVKRHIENVITFEYCSSLREHKVADQLEEERKKILEDEITKALVYQINRIILATLSSNTPHLFEAEIDFEPRVEAFWFVGGIERPTLSSKATENPDCTKEHASEPINMPVQYYGSPILQLRHLLPLKEILSLTESSNPDLSIPEFKFDPRVLGYRLSHKHATCIPGFWPGDPAEFGLLSYHNLNEVYSDTRNVDDDAITVQAIYASYGWLLSQACYQGFSMGNDLTYPLVSQTVLTNGKFWSFCAYQLNTIMLHLDYPDENCKRNMCWITEPMKLFDTVENGEIQGFNEDVLRKLIRFYMNIPVERTNVNMKPYLGESVKHVADIADPERRSWLETRFKHITSNRPRHFKQPQIYHWQKIYMIDNDTRPLDKKRDPWQFGYNASKRRMDDHLPIYVPKYLRENPKKKKSGRWAKTYYPDA</sequence>
<evidence type="ECO:0000256" key="2">
    <source>
        <dbReference type="ARBA" id="ARBA00022980"/>
    </source>
</evidence>
<evidence type="ECO:0000256" key="1">
    <source>
        <dbReference type="ARBA" id="ARBA00004173"/>
    </source>
</evidence>
<dbReference type="EMBL" id="KQ414868">
    <property type="protein sequence ID" value="KOC59954.1"/>
    <property type="molecule type" value="Genomic_DNA"/>
</dbReference>
<protein>
    <submittedName>
        <fullName evidence="5">28S ribosomal protein S30, mitochondrial</fullName>
    </submittedName>
</protein>
<dbReference type="InterPro" id="IPR010793">
    <property type="entry name" value="Ribosomal_mL37/mL65"/>
</dbReference>
<proteinExistence type="predicted"/>
<organism evidence="5 6">
    <name type="scientific">Habropoda laboriosa</name>
    <dbReference type="NCBI Taxonomy" id="597456"/>
    <lineage>
        <taxon>Eukaryota</taxon>
        <taxon>Metazoa</taxon>
        <taxon>Ecdysozoa</taxon>
        <taxon>Arthropoda</taxon>
        <taxon>Hexapoda</taxon>
        <taxon>Insecta</taxon>
        <taxon>Pterygota</taxon>
        <taxon>Neoptera</taxon>
        <taxon>Endopterygota</taxon>
        <taxon>Hymenoptera</taxon>
        <taxon>Apocrita</taxon>
        <taxon>Aculeata</taxon>
        <taxon>Apoidea</taxon>
        <taxon>Anthophila</taxon>
        <taxon>Apidae</taxon>
        <taxon>Habropoda</taxon>
    </lineage>
</organism>
<dbReference type="GO" id="GO:0003735">
    <property type="term" value="F:structural constituent of ribosome"/>
    <property type="evidence" value="ECO:0007669"/>
    <property type="project" value="InterPro"/>
</dbReference>
<dbReference type="GO" id="GO:0005762">
    <property type="term" value="C:mitochondrial large ribosomal subunit"/>
    <property type="evidence" value="ECO:0007669"/>
    <property type="project" value="TreeGrafter"/>
</dbReference>
<dbReference type="GO" id="GO:0006412">
    <property type="term" value="P:translation"/>
    <property type="evidence" value="ECO:0007669"/>
    <property type="project" value="InterPro"/>
</dbReference>
<reference evidence="5 6" key="1">
    <citation type="submission" date="2015-07" db="EMBL/GenBank/DDBJ databases">
        <title>The genome of Habropoda laboriosa.</title>
        <authorList>
            <person name="Pan H."/>
            <person name="Kapheim K."/>
        </authorList>
    </citation>
    <scope>NUCLEOTIDE SEQUENCE [LARGE SCALE GENOMIC DNA]</scope>
    <source>
        <strain evidence="5">0110345459</strain>
    </source>
</reference>
<keyword evidence="2 5" id="KW-0689">Ribosomal protein</keyword>
<keyword evidence="4" id="KW-0687">Ribonucleoprotein</keyword>
<keyword evidence="6" id="KW-1185">Reference proteome</keyword>
<evidence type="ECO:0000256" key="3">
    <source>
        <dbReference type="ARBA" id="ARBA00023128"/>
    </source>
</evidence>
<comment type="subcellular location">
    <subcellularLocation>
        <location evidence="1">Mitochondrion</location>
    </subcellularLocation>
</comment>
<evidence type="ECO:0000313" key="6">
    <source>
        <dbReference type="Proteomes" id="UP000053825"/>
    </source>
</evidence>
<name>A0A0L7QN17_9HYME</name>
<dbReference type="Proteomes" id="UP000053825">
    <property type="component" value="Unassembled WGS sequence"/>
</dbReference>